<accession>A0A484IK88</accession>
<keyword evidence="1" id="KW-0812">Transmembrane</keyword>
<dbReference type="GeneID" id="39422102"/>
<dbReference type="KEGG" id="nfn:NFRAN_2996"/>
<feature type="transmembrane region" description="Helical" evidence="1">
    <location>
        <begin position="6"/>
        <end position="26"/>
    </location>
</feature>
<dbReference type="EMBL" id="LR216287">
    <property type="protein sequence ID" value="VFJ15319.1"/>
    <property type="molecule type" value="Genomic_DNA"/>
</dbReference>
<dbReference type="Gene3D" id="3.90.550.10">
    <property type="entry name" value="Spore Coat Polysaccharide Biosynthesis Protein SpsA, Chain A"/>
    <property type="match status" value="1"/>
</dbReference>
<dbReference type="GO" id="GO:0005737">
    <property type="term" value="C:cytoplasm"/>
    <property type="evidence" value="ECO:0007669"/>
    <property type="project" value="TreeGrafter"/>
</dbReference>
<dbReference type="PANTHER" id="PTHR16779:SF1">
    <property type="entry name" value="BETA-1,4-MANNOSYLTRANSFERASE EGH"/>
    <property type="match status" value="1"/>
</dbReference>
<dbReference type="GO" id="GO:0019187">
    <property type="term" value="F:beta-1,4-mannosyltransferase activity"/>
    <property type="evidence" value="ECO:0007669"/>
    <property type="project" value="InterPro"/>
</dbReference>
<dbReference type="SUPFAM" id="SSF53448">
    <property type="entry name" value="Nucleotide-diphospho-sugar transferases"/>
    <property type="match status" value="1"/>
</dbReference>
<evidence type="ECO:0000256" key="1">
    <source>
        <dbReference type="SAM" id="Phobius"/>
    </source>
</evidence>
<dbReference type="Proteomes" id="UP000294299">
    <property type="component" value="Chromosome NFRAN"/>
</dbReference>
<dbReference type="InterPro" id="IPR029044">
    <property type="entry name" value="Nucleotide-diphossugar_trans"/>
</dbReference>
<dbReference type="OrthoDB" id="55818at2157"/>
<proteinExistence type="predicted"/>
<keyword evidence="1" id="KW-0472">Membrane</keyword>
<organism evidence="3 4">
    <name type="scientific">Candidatus Nitrosocosmicus franklandianus</name>
    <dbReference type="NCBI Taxonomy" id="1798806"/>
    <lineage>
        <taxon>Archaea</taxon>
        <taxon>Nitrososphaerota</taxon>
        <taxon>Nitrososphaeria</taxon>
        <taxon>Nitrososphaerales</taxon>
        <taxon>Nitrososphaeraceae</taxon>
        <taxon>Candidatus Nitrosocosmicus</taxon>
    </lineage>
</organism>
<keyword evidence="1" id="KW-1133">Transmembrane helix</keyword>
<protein>
    <recommendedName>
        <fullName evidence="2">Glycosyltransferase 2-like domain-containing protein</fullName>
    </recommendedName>
</protein>
<reference evidence="3 4" key="1">
    <citation type="submission" date="2019-02" db="EMBL/GenBank/DDBJ databases">
        <authorList>
            <person name="Lehtovirta-Morley E L."/>
        </authorList>
    </citation>
    <scope>NUCLEOTIDE SEQUENCE [LARGE SCALE GENOMIC DNA]</scope>
    <source>
        <strain evidence="3">NFRAN1</strain>
    </source>
</reference>
<feature type="domain" description="Glycosyltransferase 2-like" evidence="2">
    <location>
        <begin position="141"/>
        <end position="326"/>
    </location>
</feature>
<dbReference type="InterPro" id="IPR027389">
    <property type="entry name" value="B_mannosylTrfase_Bre-3/Egh"/>
</dbReference>
<gene>
    <name evidence="3" type="ORF">NFRAN_2996</name>
</gene>
<name>A0A484IK88_9ARCH</name>
<feature type="transmembrane region" description="Helical" evidence="1">
    <location>
        <begin position="300"/>
        <end position="324"/>
    </location>
</feature>
<dbReference type="InterPro" id="IPR001173">
    <property type="entry name" value="Glyco_trans_2-like"/>
</dbReference>
<dbReference type="PANTHER" id="PTHR16779">
    <property type="entry name" value="BETA-1,4-MANNOSYLTRANSFERASE EGH"/>
    <property type="match status" value="1"/>
</dbReference>
<evidence type="ECO:0000259" key="2">
    <source>
        <dbReference type="Pfam" id="PF13632"/>
    </source>
</evidence>
<dbReference type="RefSeq" id="WP_134485280.1">
    <property type="nucleotide sequence ID" value="NZ_LR216287.1"/>
</dbReference>
<dbReference type="AlphaFoldDB" id="A0A484IK88"/>
<sequence length="462" mass="54294">MIDNPALLVATILWIFFIPNAVKLFYRFVRNSRKFIEKDLRRIPNDPKIIFQITTRSATKTSVVKRGIQSIIESCKFTKYSKYEIIIVTEDVNDKKTLQGLPCEVLCVDQSFTPNAIKKARALQYAVLHRRKQRKQNSSHWIFHMDDESYVVPQTILSILKFIREKKGIASEGPIFYPLKFEKANRITALAESMRSFGCFECVTHMHNPPPIHMHGSNLLVRSDVEDKIGWEFGPILAEDQRFGYELFKKYGRNSMGWHGGILLEQPPLNIKDHFMQRRRWVIGNLQNIENFSKFFKFRLIYKCTSFFLGFVSGVISLCLAFYINIPKVSNVFSYASFDWNNNVAFDFSVWVDRITHINSNYNEIFRPLTDIQIFDSTLALILLFSWVVWLFSYQAGLFLNLRYTRIGWFKRIILHIQTFILAPFLGLLESFPAFYSVIEFYFYKLIGQNKIKSYDFYVVKK</sequence>
<evidence type="ECO:0000313" key="3">
    <source>
        <dbReference type="EMBL" id="VFJ15319.1"/>
    </source>
</evidence>
<keyword evidence="4" id="KW-1185">Reference proteome</keyword>
<feature type="transmembrane region" description="Helical" evidence="1">
    <location>
        <begin position="413"/>
        <end position="436"/>
    </location>
</feature>
<feature type="transmembrane region" description="Helical" evidence="1">
    <location>
        <begin position="379"/>
        <end position="401"/>
    </location>
</feature>
<dbReference type="Pfam" id="PF13632">
    <property type="entry name" value="Glyco_trans_2_3"/>
    <property type="match status" value="1"/>
</dbReference>
<evidence type="ECO:0000313" key="4">
    <source>
        <dbReference type="Proteomes" id="UP000294299"/>
    </source>
</evidence>